<dbReference type="EC" id="1.1.1.193" evidence="13"/>
<evidence type="ECO:0000256" key="12">
    <source>
        <dbReference type="ARBA" id="ARBA00023268"/>
    </source>
</evidence>
<dbReference type="SUPFAM" id="SSF53927">
    <property type="entry name" value="Cytidine deaminase-like"/>
    <property type="match status" value="1"/>
</dbReference>
<dbReference type="NCBIfam" id="TIGR00326">
    <property type="entry name" value="eubact_ribD"/>
    <property type="match status" value="1"/>
</dbReference>
<dbReference type="PANTHER" id="PTHR38011:SF7">
    <property type="entry name" value="2,5-DIAMINO-6-RIBOSYLAMINO-4(3H)-PYRIMIDINONE 5'-PHOSPHATE REDUCTASE"/>
    <property type="match status" value="1"/>
</dbReference>
<dbReference type="Gene3D" id="3.40.430.10">
    <property type="entry name" value="Dihydrofolate Reductase, subunit A"/>
    <property type="match status" value="1"/>
</dbReference>
<dbReference type="InterPro" id="IPR002734">
    <property type="entry name" value="RibDG_C"/>
</dbReference>
<dbReference type="AlphaFoldDB" id="A0A1H6YG08"/>
<dbReference type="RefSeq" id="WP_092264398.1">
    <property type="nucleotide sequence ID" value="NZ_FNZA01000007.1"/>
</dbReference>
<evidence type="ECO:0000256" key="5">
    <source>
        <dbReference type="ARBA" id="ARBA00007417"/>
    </source>
</evidence>
<evidence type="ECO:0000256" key="7">
    <source>
        <dbReference type="ARBA" id="ARBA00022723"/>
    </source>
</evidence>
<evidence type="ECO:0000313" key="19">
    <source>
        <dbReference type="Proteomes" id="UP000199223"/>
    </source>
</evidence>
<dbReference type="PROSITE" id="PS00903">
    <property type="entry name" value="CYT_DCMP_DEAMINASES_1"/>
    <property type="match status" value="1"/>
</dbReference>
<comment type="function">
    <text evidence="1 13">Converts 2,5-diamino-6-(ribosylamino)-4(3h)-pyrimidinone 5'-phosphate into 5-amino-6-(ribosylamino)-2,4(1h,3h)-pyrimidinedione 5'-phosphate.</text>
</comment>
<keyword evidence="19" id="KW-1185">Reference proteome</keyword>
<dbReference type="GO" id="GO:0008270">
    <property type="term" value="F:zinc ion binding"/>
    <property type="evidence" value="ECO:0007669"/>
    <property type="project" value="InterPro"/>
</dbReference>
<evidence type="ECO:0000256" key="1">
    <source>
        <dbReference type="ARBA" id="ARBA00002151"/>
    </source>
</evidence>
<dbReference type="OrthoDB" id="9800865at2"/>
<comment type="catalytic activity">
    <reaction evidence="13">
        <text>2,5-diamino-6-hydroxy-4-(5-phosphoribosylamino)-pyrimidine + H2O + H(+) = 5-amino-6-(5-phospho-D-ribosylamino)uracil + NH4(+)</text>
        <dbReference type="Rhea" id="RHEA:21868"/>
        <dbReference type="ChEBI" id="CHEBI:15377"/>
        <dbReference type="ChEBI" id="CHEBI:15378"/>
        <dbReference type="ChEBI" id="CHEBI:28938"/>
        <dbReference type="ChEBI" id="CHEBI:58453"/>
        <dbReference type="ChEBI" id="CHEBI:58614"/>
        <dbReference type="EC" id="3.5.4.26"/>
    </reaction>
</comment>
<dbReference type="InterPro" id="IPR016192">
    <property type="entry name" value="APOBEC/CMP_deaminase_Zn-bd"/>
</dbReference>
<feature type="binding site" evidence="15">
    <location>
        <position position="212"/>
    </location>
    <ligand>
        <name>NADP(+)</name>
        <dbReference type="ChEBI" id="CHEBI:58349"/>
    </ligand>
</feature>
<comment type="pathway">
    <text evidence="3 13">Cofactor biosynthesis; riboflavin biosynthesis; 5-amino-6-(D-ribitylamino)uracil from GTP: step 3/4.</text>
</comment>
<keyword evidence="7 13" id="KW-0479">Metal-binding</keyword>
<dbReference type="InterPro" id="IPR004794">
    <property type="entry name" value="Eubact_RibD"/>
</dbReference>
<gene>
    <name evidence="18" type="ORF">SAMN04488058_10778</name>
</gene>
<evidence type="ECO:0000313" key="18">
    <source>
        <dbReference type="EMBL" id="SEJ39386.1"/>
    </source>
</evidence>
<evidence type="ECO:0000256" key="6">
    <source>
        <dbReference type="ARBA" id="ARBA00022619"/>
    </source>
</evidence>
<feature type="binding site" evidence="15">
    <location>
        <position position="166"/>
    </location>
    <ligand>
        <name>NADP(+)</name>
        <dbReference type="ChEBI" id="CHEBI:58349"/>
    </ligand>
</feature>
<evidence type="ECO:0000256" key="2">
    <source>
        <dbReference type="ARBA" id="ARBA00004882"/>
    </source>
</evidence>
<evidence type="ECO:0000256" key="16">
    <source>
        <dbReference type="PIRSR" id="PIRSR006769-3"/>
    </source>
</evidence>
<evidence type="ECO:0000256" key="15">
    <source>
        <dbReference type="PIRSR" id="PIRSR006769-2"/>
    </source>
</evidence>
<dbReference type="GO" id="GO:0009231">
    <property type="term" value="P:riboflavin biosynthetic process"/>
    <property type="evidence" value="ECO:0007669"/>
    <property type="project" value="UniProtKB-UniPathway"/>
</dbReference>
<feature type="binding site" evidence="15">
    <location>
        <position position="219"/>
    </location>
    <ligand>
        <name>substrate</name>
    </ligand>
</feature>
<comment type="cofactor">
    <cofactor evidence="13 16">
        <name>Zn(2+)</name>
        <dbReference type="ChEBI" id="CHEBI:29105"/>
    </cofactor>
    <text evidence="13 16">Binds 1 zinc ion.</text>
</comment>
<dbReference type="EC" id="3.5.4.26" evidence="13"/>
<keyword evidence="10 13" id="KW-0521">NADP</keyword>
<evidence type="ECO:0000256" key="14">
    <source>
        <dbReference type="PIRSR" id="PIRSR006769-1"/>
    </source>
</evidence>
<dbReference type="SUPFAM" id="SSF53597">
    <property type="entry name" value="Dihydrofolate reductase-like"/>
    <property type="match status" value="1"/>
</dbReference>
<reference evidence="19" key="1">
    <citation type="submission" date="2016-10" db="EMBL/GenBank/DDBJ databases">
        <authorList>
            <person name="Varghese N."/>
            <person name="Submissions S."/>
        </authorList>
    </citation>
    <scope>NUCLEOTIDE SEQUENCE [LARGE SCALE GENOMIC DNA]</scope>
    <source>
        <strain evidence="19">CGMCC 1.10218</strain>
    </source>
</reference>
<proteinExistence type="inferred from homology"/>
<comment type="similarity">
    <text evidence="5 13">In the C-terminal section; belongs to the HTP reductase family.</text>
</comment>
<keyword evidence="11 13" id="KW-0560">Oxidoreductase</keyword>
<feature type="binding site" evidence="16">
    <location>
        <position position="87"/>
    </location>
    <ligand>
        <name>Zn(2+)</name>
        <dbReference type="ChEBI" id="CHEBI:29105"/>
        <note>catalytic</note>
    </ligand>
</feature>
<evidence type="ECO:0000256" key="9">
    <source>
        <dbReference type="ARBA" id="ARBA00022833"/>
    </source>
</evidence>
<feature type="binding site" evidence="16">
    <location>
        <position position="96"/>
    </location>
    <ligand>
        <name>Zn(2+)</name>
        <dbReference type="ChEBI" id="CHEBI:29105"/>
        <note>catalytic</note>
    </ligand>
</feature>
<evidence type="ECO:0000256" key="4">
    <source>
        <dbReference type="ARBA" id="ARBA00005259"/>
    </source>
</evidence>
<organism evidence="18 19">
    <name type="scientific">Deinococcus reticulitermitis</name>
    <dbReference type="NCBI Taxonomy" id="856736"/>
    <lineage>
        <taxon>Bacteria</taxon>
        <taxon>Thermotogati</taxon>
        <taxon>Deinococcota</taxon>
        <taxon>Deinococci</taxon>
        <taxon>Deinococcales</taxon>
        <taxon>Deinococcaceae</taxon>
        <taxon>Deinococcus</taxon>
    </lineage>
</organism>
<feature type="domain" description="CMP/dCMP-type deaminase" evidence="17">
    <location>
        <begin position="13"/>
        <end position="135"/>
    </location>
</feature>
<dbReference type="Proteomes" id="UP000199223">
    <property type="component" value="Unassembled WGS sequence"/>
</dbReference>
<evidence type="ECO:0000256" key="11">
    <source>
        <dbReference type="ARBA" id="ARBA00023002"/>
    </source>
</evidence>
<evidence type="ECO:0000256" key="10">
    <source>
        <dbReference type="ARBA" id="ARBA00022857"/>
    </source>
</evidence>
<comment type="similarity">
    <text evidence="4 13">In the N-terminal section; belongs to the cytidine and deoxycytidylate deaminase family.</text>
</comment>
<comment type="pathway">
    <text evidence="2 13">Cofactor biosynthesis; riboflavin biosynthesis; 5-amino-6-(D-ribitylamino)uracil from GTP: step 2/4.</text>
</comment>
<dbReference type="GO" id="GO:0008835">
    <property type="term" value="F:diaminohydroxyphosphoribosylaminopyrimidine deaminase activity"/>
    <property type="evidence" value="ECO:0007669"/>
    <property type="project" value="UniProtKB-EC"/>
</dbReference>
<dbReference type="InterPro" id="IPR016193">
    <property type="entry name" value="Cytidine_deaminase-like"/>
</dbReference>
<evidence type="ECO:0000256" key="8">
    <source>
        <dbReference type="ARBA" id="ARBA00022801"/>
    </source>
</evidence>
<sequence length="360" mass="37858">MNTQEFPPGEAEHPDTRYMRQALGEAARALGRTSPNPPVGCLIVREGEVVGRGFHPQAGEPHAEVFALREAGERARGATAYVTLEPCSHFGRTPPCVGALIAAGVRRVVVAAEDPNPQVSGRGITELRAAGIEVEVGLLEAEATRQQAGFRSLVTRGRPHVVYKYAATLDGKVAARGEANGPVSGLEARARVMRWRNETDAIAVGAGTILTDDPLLTVRGVPGGRDPRPVIFDRRGRVPPEARALRAGGVLVTGPRTEAGAFEERGVTVVRAASLPDALRQLGALDLSTLLLEGGPTLASAFFEAGLIDEVRALIAPKLLGAGLGPLQGPERSMHAALNLHDVKVEPLGSDVLVSGWLST</sequence>
<evidence type="ECO:0000259" key="17">
    <source>
        <dbReference type="PROSITE" id="PS51747"/>
    </source>
</evidence>
<dbReference type="FunFam" id="3.40.140.10:FF:000025">
    <property type="entry name" value="Riboflavin biosynthesis protein RibD"/>
    <property type="match status" value="1"/>
</dbReference>
<dbReference type="GO" id="GO:0008703">
    <property type="term" value="F:5-amino-6-(5-phosphoribosylamino)uracil reductase activity"/>
    <property type="evidence" value="ECO:0007669"/>
    <property type="project" value="UniProtKB-EC"/>
</dbReference>
<dbReference type="PIRSF" id="PIRSF006769">
    <property type="entry name" value="RibD"/>
    <property type="match status" value="1"/>
</dbReference>
<dbReference type="STRING" id="856736.SAMN04488058_10778"/>
<keyword evidence="12" id="KW-0511">Multifunctional enzyme</keyword>
<dbReference type="InterPro" id="IPR050765">
    <property type="entry name" value="Riboflavin_Biosynth_HTPR"/>
</dbReference>
<protein>
    <recommendedName>
        <fullName evidence="13">Riboflavin biosynthesis protein RibD</fullName>
    </recommendedName>
    <domain>
        <recommendedName>
            <fullName evidence="13">Diaminohydroxyphosphoribosylaminopyrimidine deaminase</fullName>
            <shortName evidence="13">DRAP deaminase</shortName>
            <ecNumber evidence="13">3.5.4.26</ecNumber>
        </recommendedName>
        <alternativeName>
            <fullName evidence="13">Riboflavin-specific deaminase</fullName>
        </alternativeName>
    </domain>
    <domain>
        <recommendedName>
            <fullName evidence="13">5-amino-6-(5-phosphoribosylamino)uracil reductase</fullName>
            <ecNumber evidence="13">1.1.1.193</ecNumber>
        </recommendedName>
        <alternativeName>
            <fullName evidence="13">HTP reductase</fullName>
        </alternativeName>
    </domain>
</protein>
<dbReference type="PROSITE" id="PS51747">
    <property type="entry name" value="CYT_DCMP_DEAMINASES_2"/>
    <property type="match status" value="1"/>
</dbReference>
<feature type="active site" description="Proton donor" evidence="14">
    <location>
        <position position="64"/>
    </location>
</feature>
<evidence type="ECO:0000256" key="3">
    <source>
        <dbReference type="ARBA" id="ARBA00004910"/>
    </source>
</evidence>
<dbReference type="Gene3D" id="3.40.140.10">
    <property type="entry name" value="Cytidine Deaminase, domain 2"/>
    <property type="match status" value="1"/>
</dbReference>
<feature type="binding site" evidence="16">
    <location>
        <position position="62"/>
    </location>
    <ligand>
        <name>Zn(2+)</name>
        <dbReference type="ChEBI" id="CHEBI:29105"/>
        <note>catalytic</note>
    </ligand>
</feature>
<feature type="binding site" evidence="15">
    <location>
        <position position="196"/>
    </location>
    <ligand>
        <name>substrate</name>
    </ligand>
</feature>
<dbReference type="PANTHER" id="PTHR38011">
    <property type="entry name" value="DIHYDROFOLATE REDUCTASE FAMILY PROTEIN (AFU_ORTHOLOGUE AFUA_8G06820)"/>
    <property type="match status" value="1"/>
</dbReference>
<dbReference type="UniPathway" id="UPA00275">
    <property type="reaction ID" value="UER00401"/>
</dbReference>
<feature type="binding site" evidence="15">
    <location>
        <position position="293"/>
    </location>
    <ligand>
        <name>substrate</name>
    </ligand>
</feature>
<comment type="catalytic activity">
    <reaction evidence="13">
        <text>5-amino-6-(5-phospho-D-ribitylamino)uracil + NADP(+) = 5-amino-6-(5-phospho-D-ribosylamino)uracil + NADPH + H(+)</text>
        <dbReference type="Rhea" id="RHEA:17845"/>
        <dbReference type="ChEBI" id="CHEBI:15378"/>
        <dbReference type="ChEBI" id="CHEBI:57783"/>
        <dbReference type="ChEBI" id="CHEBI:58349"/>
        <dbReference type="ChEBI" id="CHEBI:58421"/>
        <dbReference type="ChEBI" id="CHEBI:58453"/>
        <dbReference type="EC" id="1.1.1.193"/>
    </reaction>
</comment>
<dbReference type="InterPro" id="IPR002125">
    <property type="entry name" value="CMP_dCMP_dom"/>
</dbReference>
<dbReference type="Pfam" id="PF00383">
    <property type="entry name" value="dCMP_cyt_deam_1"/>
    <property type="match status" value="1"/>
</dbReference>
<dbReference type="CDD" id="cd01284">
    <property type="entry name" value="Riboflavin_deaminase-reductase"/>
    <property type="match status" value="1"/>
</dbReference>
<name>A0A1H6YG08_9DEIO</name>
<accession>A0A1H6YG08</accession>
<dbReference type="EMBL" id="FNZA01000007">
    <property type="protein sequence ID" value="SEJ39386.1"/>
    <property type="molecule type" value="Genomic_DNA"/>
</dbReference>
<dbReference type="Pfam" id="PF01872">
    <property type="entry name" value="RibD_C"/>
    <property type="match status" value="1"/>
</dbReference>
<feature type="binding site" evidence="15">
    <location>
        <position position="216"/>
    </location>
    <ligand>
        <name>substrate</name>
    </ligand>
</feature>
<keyword evidence="9 13" id="KW-0862">Zinc</keyword>
<feature type="binding site" evidence="15">
    <location>
        <begin position="295"/>
        <end position="301"/>
    </location>
    <ligand>
        <name>NADP(+)</name>
        <dbReference type="ChEBI" id="CHEBI:58349"/>
    </ligand>
</feature>
<keyword evidence="8 13" id="KW-0378">Hydrolase</keyword>
<evidence type="ECO:0000256" key="13">
    <source>
        <dbReference type="PIRNR" id="PIRNR006769"/>
    </source>
</evidence>
<feature type="binding site" evidence="15">
    <location>
        <position position="208"/>
    </location>
    <ligand>
        <name>NADP(+)</name>
        <dbReference type="ChEBI" id="CHEBI:58349"/>
    </ligand>
</feature>
<keyword evidence="6 13" id="KW-0686">Riboflavin biosynthesis</keyword>
<dbReference type="InterPro" id="IPR024072">
    <property type="entry name" value="DHFR-like_dom_sf"/>
</dbReference>